<dbReference type="AlphaFoldDB" id="A0AB39HST0"/>
<protein>
    <submittedName>
        <fullName evidence="1">Uncharacterized protein</fullName>
    </submittedName>
</protein>
<proteinExistence type="predicted"/>
<organism evidence="1">
    <name type="scientific">Ornithinibacillus sp. 4-3</name>
    <dbReference type="NCBI Taxonomy" id="3231488"/>
    <lineage>
        <taxon>Bacteria</taxon>
        <taxon>Bacillati</taxon>
        <taxon>Bacillota</taxon>
        <taxon>Bacilli</taxon>
        <taxon>Bacillales</taxon>
        <taxon>Bacillaceae</taxon>
        <taxon>Ornithinibacillus</taxon>
    </lineage>
</organism>
<name>A0AB39HST0_9BACI</name>
<dbReference type="EMBL" id="CP162599">
    <property type="protein sequence ID" value="XDK33389.1"/>
    <property type="molecule type" value="Genomic_DNA"/>
</dbReference>
<reference evidence="1" key="1">
    <citation type="submission" date="2024-07" db="EMBL/GenBank/DDBJ databases">
        <title>Halotolerant mesophilic bacterium Ornithinibacillus sp. 4-3, sp. nov., isolated from soil.</title>
        <authorList>
            <person name="Sidarenka A.V."/>
            <person name="Guliayeva D.E."/>
            <person name="Leanovich S.I."/>
            <person name="Hileuskaya K.S."/>
            <person name="Akhremchuk A.E."/>
            <person name="Sikolenko M.A."/>
            <person name="Valentovich L.N."/>
        </authorList>
    </citation>
    <scope>NUCLEOTIDE SEQUENCE</scope>
    <source>
        <strain evidence="1">4-3</strain>
    </source>
</reference>
<accession>A0AB39HST0</accession>
<evidence type="ECO:0000313" key="1">
    <source>
        <dbReference type="EMBL" id="XDK33389.1"/>
    </source>
</evidence>
<dbReference type="RefSeq" id="WP_368654071.1">
    <property type="nucleotide sequence ID" value="NZ_CP162599.1"/>
</dbReference>
<gene>
    <name evidence="1" type="ORF">AB4Y30_03255</name>
</gene>
<sequence length="59" mass="7062">MEEWVKAYLEMQGIKRDDETYKELAVRWKEVYEHKGDFQGLKEANIILHYTPKGSDDND</sequence>